<dbReference type="VEuPathDB" id="ToxoDB:LOC34624163"/>
<name>A0A1D3D3K8_9EIME</name>
<protein>
    <recommendedName>
        <fullName evidence="6">Transmembrane protein</fullName>
    </recommendedName>
</protein>
<keyword evidence="3" id="KW-0732">Signal</keyword>
<feature type="signal peptide" evidence="3">
    <location>
        <begin position="1"/>
        <end position="36"/>
    </location>
</feature>
<dbReference type="VEuPathDB" id="ToxoDB:cyc_08434"/>
<keyword evidence="2" id="KW-1133">Transmembrane helix</keyword>
<comment type="caution">
    <text evidence="4">The sequence shown here is derived from an EMBL/GenBank/DDBJ whole genome shotgun (WGS) entry which is preliminary data.</text>
</comment>
<feature type="transmembrane region" description="Helical" evidence="2">
    <location>
        <begin position="786"/>
        <end position="804"/>
    </location>
</feature>
<dbReference type="AlphaFoldDB" id="A0A1D3D3K8"/>
<sequence length="903" mass="96731">MSPFATAKRLFLYRMRILFWPCLLEVLSSHPSIVSAAVVTGAEGPLGPPAVRVRCLQRGCASLWVSLLNSHAATDNQEPFYTLRVCGETPDGLLLPPPSAVLPGAVLPLVESGRVPPSFLPQRAFLSFQLAFQAAPLLEALSAWRGASSADADTAAALLRRLYTPLRVATRRFISEALLPDEGSPQDENSLLPLSVDVRSLRLQPNPSVGATIPSRKREGPAALCGASTSVWAQNEMLLVADLRILNLPSTAAAAIVREEERKKLATAAPRQVAATLDALPCEWRLDGVLLLLQELWRSFAKKWEESHSTATCLLRTNPSASKEGRHNICPSWGFPLAAFLSWSYGFGNLAIGSSSSKSCSGWGALRSSDPSALTVVGMGSCSGGQSGPVVAFAAKPAAEHWVAVEDLSLPACVEGSAASSLTISFRAQTLVAGLQQESAGGHQVEQQQQEWQEMTFVSATFNSHVSVHCRLSDPALSVLFSVEPLSFPSRFSAPDASLLPSVTPICAVRPRERVSLQEVLPLLRWDRSFGEREGFEENLAREAETALQATQQCKEGLQDTARGQHPVAPQTGSSRRASLALVVSLSRPSSALSLRQEEPLQDRHQRKREVFFTHCMRWGMAVPLRLLEDETTAAHLAVPPPASHVEPLAVIPILSAPQQLRFAASASSQFHVFPVLDSELPEVSASNEAFAVSLSRQGPLLTVRISPSLETSIGAAQAAFSDETVLMEWTPPPRTEVFIQDRSLGRSRLLLRLEAAAAATRPVSFAERGDAEAPPEAKETAAPPLAAFIVVACLGALTFWLLCRSTATAGPSAFKTAADSTPQHPSTGKGVVKNQGVYRTRSGRAAATKYDAPAPLLMQSTGGIPAYTLQSNGDWRVEEPLVGSPCAVSSASAKTATRFYDT</sequence>
<evidence type="ECO:0000256" key="3">
    <source>
        <dbReference type="SAM" id="SignalP"/>
    </source>
</evidence>
<evidence type="ECO:0000256" key="1">
    <source>
        <dbReference type="SAM" id="MobiDB-lite"/>
    </source>
</evidence>
<gene>
    <name evidence="4" type="ORF">cyc_08434</name>
</gene>
<feature type="region of interest" description="Disordered" evidence="1">
    <location>
        <begin position="551"/>
        <end position="576"/>
    </location>
</feature>
<evidence type="ECO:0008006" key="6">
    <source>
        <dbReference type="Google" id="ProtNLM"/>
    </source>
</evidence>
<feature type="chain" id="PRO_5008914131" description="Transmembrane protein" evidence="3">
    <location>
        <begin position="37"/>
        <end position="903"/>
    </location>
</feature>
<accession>A0A1D3D3K8</accession>
<reference evidence="4 5" key="1">
    <citation type="journal article" date="2016" name="BMC Genomics">
        <title>Comparative genomics reveals Cyclospora cayetanensis possesses coccidia-like metabolism and invasion components but unique surface antigens.</title>
        <authorList>
            <person name="Liu S."/>
            <person name="Wang L."/>
            <person name="Zheng H."/>
            <person name="Xu Z."/>
            <person name="Roellig D.M."/>
            <person name="Li N."/>
            <person name="Frace M.A."/>
            <person name="Tang K."/>
            <person name="Arrowood M.J."/>
            <person name="Moss D.M."/>
            <person name="Zhang L."/>
            <person name="Feng Y."/>
            <person name="Xiao L."/>
        </authorList>
    </citation>
    <scope>NUCLEOTIDE SEQUENCE [LARGE SCALE GENOMIC DNA]</scope>
    <source>
        <strain evidence="4 5">CHN_HEN01</strain>
    </source>
</reference>
<keyword evidence="2" id="KW-0472">Membrane</keyword>
<evidence type="ECO:0000313" key="5">
    <source>
        <dbReference type="Proteomes" id="UP000095192"/>
    </source>
</evidence>
<proteinExistence type="predicted"/>
<evidence type="ECO:0000313" key="4">
    <source>
        <dbReference type="EMBL" id="OEH78029.1"/>
    </source>
</evidence>
<keyword evidence="2" id="KW-0812">Transmembrane</keyword>
<dbReference type="EMBL" id="JROU02000885">
    <property type="protein sequence ID" value="OEH78029.1"/>
    <property type="molecule type" value="Genomic_DNA"/>
</dbReference>
<organism evidence="4 5">
    <name type="scientific">Cyclospora cayetanensis</name>
    <dbReference type="NCBI Taxonomy" id="88456"/>
    <lineage>
        <taxon>Eukaryota</taxon>
        <taxon>Sar</taxon>
        <taxon>Alveolata</taxon>
        <taxon>Apicomplexa</taxon>
        <taxon>Conoidasida</taxon>
        <taxon>Coccidia</taxon>
        <taxon>Eucoccidiorida</taxon>
        <taxon>Eimeriorina</taxon>
        <taxon>Eimeriidae</taxon>
        <taxon>Cyclospora</taxon>
    </lineage>
</organism>
<dbReference type="InParanoid" id="A0A1D3D3K8"/>
<keyword evidence="5" id="KW-1185">Reference proteome</keyword>
<evidence type="ECO:0000256" key="2">
    <source>
        <dbReference type="SAM" id="Phobius"/>
    </source>
</evidence>
<dbReference type="Proteomes" id="UP000095192">
    <property type="component" value="Unassembled WGS sequence"/>
</dbReference>